<organism evidence="7 8">
    <name type="scientific">Zalerion maritima</name>
    <dbReference type="NCBI Taxonomy" id="339359"/>
    <lineage>
        <taxon>Eukaryota</taxon>
        <taxon>Fungi</taxon>
        <taxon>Dikarya</taxon>
        <taxon>Ascomycota</taxon>
        <taxon>Pezizomycotina</taxon>
        <taxon>Sordariomycetes</taxon>
        <taxon>Lulworthiomycetidae</taxon>
        <taxon>Lulworthiales</taxon>
        <taxon>Lulworthiaceae</taxon>
        <taxon>Zalerion</taxon>
    </lineage>
</organism>
<keyword evidence="2" id="KW-0378">Hydrolase</keyword>
<sequence>MAVLKVAVVQAESEWLDLAAAITKACKLIGEAADGGARLVAFSECWITGYPAWIWARPIDLELSTKYTYNSLPVESPEMEQLKAAAKENNIAVAMGFSERSPTDSVYISQAIISPQGELAMHRRKIKPTHMERTIFGDGSGRDLENVVEIDFAGQVGKVKVGCLACWEHTQPLLKYHTYSLGETVHVAMWPPLYPARGVADPGLWSMTADGCLGLSQTYAVEGAAYVVHATGVCKEKGVEMFGTKGGPVCGEPGGGQSCVVGPDGRRITDPLGGEDDQKGTSEGIVFADLDLSRVVTTKGFLDVVGHYSRPDLLWLGVDKRQKVVVDKTI</sequence>
<evidence type="ECO:0000256" key="3">
    <source>
        <dbReference type="ARBA" id="ARBA00036406"/>
    </source>
</evidence>
<evidence type="ECO:0000313" key="8">
    <source>
        <dbReference type="Proteomes" id="UP001201980"/>
    </source>
</evidence>
<dbReference type="GO" id="GO:0000257">
    <property type="term" value="F:nitrilase activity"/>
    <property type="evidence" value="ECO:0007669"/>
    <property type="project" value="UniProtKB-EC"/>
</dbReference>
<dbReference type="PANTHER" id="PTHR46044:SF14">
    <property type="entry name" value="ARYLACETONITRILASE"/>
    <property type="match status" value="1"/>
</dbReference>
<dbReference type="Gene3D" id="3.60.110.10">
    <property type="entry name" value="Carbon-nitrogen hydrolase"/>
    <property type="match status" value="1"/>
</dbReference>
<dbReference type="PROSITE" id="PS00920">
    <property type="entry name" value="NITRIL_CHT_1"/>
    <property type="match status" value="1"/>
</dbReference>
<dbReference type="InterPro" id="IPR044149">
    <property type="entry name" value="Nitrilases_CHs"/>
</dbReference>
<dbReference type="GO" id="GO:0016836">
    <property type="term" value="F:hydro-lyase activity"/>
    <property type="evidence" value="ECO:0007669"/>
    <property type="project" value="UniProtKB-ARBA"/>
</dbReference>
<dbReference type="SUPFAM" id="SSF56317">
    <property type="entry name" value="Carbon-nitrogen hydrolase"/>
    <property type="match status" value="1"/>
</dbReference>
<keyword evidence="8" id="KW-1185">Reference proteome</keyword>
<feature type="domain" description="CN hydrolase" evidence="6">
    <location>
        <begin position="4"/>
        <end position="292"/>
    </location>
</feature>
<dbReference type="PANTHER" id="PTHR46044">
    <property type="entry name" value="NITRILASE"/>
    <property type="match status" value="1"/>
</dbReference>
<evidence type="ECO:0000256" key="5">
    <source>
        <dbReference type="PROSITE-ProRule" id="PRU10139"/>
    </source>
</evidence>
<evidence type="ECO:0000259" key="6">
    <source>
        <dbReference type="PROSITE" id="PS50263"/>
    </source>
</evidence>
<proteinExistence type="inferred from homology"/>
<dbReference type="InterPro" id="IPR036526">
    <property type="entry name" value="C-N_Hydrolase_sf"/>
</dbReference>
<comment type="similarity">
    <text evidence="1">Belongs to the carbon-nitrogen hydrolase superfamily. Nitrilase family.</text>
</comment>
<comment type="catalytic activity">
    <reaction evidence="3">
        <text>a nitrile + 2 H2O = a carboxylate + NH4(+)</text>
        <dbReference type="Rhea" id="RHEA:21724"/>
        <dbReference type="ChEBI" id="CHEBI:15377"/>
        <dbReference type="ChEBI" id="CHEBI:18379"/>
        <dbReference type="ChEBI" id="CHEBI:28938"/>
        <dbReference type="ChEBI" id="CHEBI:29067"/>
        <dbReference type="EC" id="3.5.5.1"/>
    </reaction>
</comment>
<feature type="active site" description="Proton acceptor" evidence="5">
    <location>
        <position position="44"/>
    </location>
</feature>
<dbReference type="InterPro" id="IPR003010">
    <property type="entry name" value="C-N_Hydrolase"/>
</dbReference>
<dbReference type="Proteomes" id="UP001201980">
    <property type="component" value="Unassembled WGS sequence"/>
</dbReference>
<dbReference type="CDD" id="cd07564">
    <property type="entry name" value="nitrilases_CHs"/>
    <property type="match status" value="1"/>
</dbReference>
<evidence type="ECO:0000256" key="1">
    <source>
        <dbReference type="ARBA" id="ARBA00008129"/>
    </source>
</evidence>
<evidence type="ECO:0000313" key="7">
    <source>
        <dbReference type="EMBL" id="KAJ2896550.1"/>
    </source>
</evidence>
<dbReference type="Pfam" id="PF00795">
    <property type="entry name" value="CN_hydrolase"/>
    <property type="match status" value="1"/>
</dbReference>
<gene>
    <name evidence="7" type="ORF">MKZ38_005436</name>
</gene>
<reference evidence="7" key="1">
    <citation type="submission" date="2022-07" db="EMBL/GenBank/DDBJ databases">
        <title>Draft genome sequence of Zalerion maritima ATCC 34329, a (micro)plastics degrading marine fungus.</title>
        <authorList>
            <person name="Paco A."/>
            <person name="Goncalves M.F.M."/>
            <person name="Rocha-Santos T.A.P."/>
            <person name="Alves A."/>
        </authorList>
    </citation>
    <scope>NUCLEOTIDE SEQUENCE</scope>
    <source>
        <strain evidence="7">ATCC 34329</strain>
    </source>
</reference>
<protein>
    <recommendedName>
        <fullName evidence="4">nitrilase</fullName>
        <ecNumber evidence="4">3.5.5.1</ecNumber>
    </recommendedName>
</protein>
<evidence type="ECO:0000256" key="2">
    <source>
        <dbReference type="ARBA" id="ARBA00022801"/>
    </source>
</evidence>
<name>A0AAD5RL31_9PEZI</name>
<dbReference type="InterPro" id="IPR000132">
    <property type="entry name" value="Nitrilase/CN_hydratase_CS"/>
</dbReference>
<dbReference type="EC" id="3.5.5.1" evidence="4"/>
<dbReference type="PROSITE" id="PS50263">
    <property type="entry name" value="CN_HYDROLASE"/>
    <property type="match status" value="1"/>
</dbReference>
<dbReference type="AlphaFoldDB" id="A0AAD5RL31"/>
<accession>A0AAD5RL31</accession>
<comment type="caution">
    <text evidence="7">The sequence shown here is derived from an EMBL/GenBank/DDBJ whole genome shotgun (WGS) entry which is preliminary data.</text>
</comment>
<dbReference type="EMBL" id="JAKWBI020000325">
    <property type="protein sequence ID" value="KAJ2896550.1"/>
    <property type="molecule type" value="Genomic_DNA"/>
</dbReference>
<evidence type="ECO:0000256" key="4">
    <source>
        <dbReference type="ARBA" id="ARBA00039045"/>
    </source>
</evidence>